<reference evidence="10 11" key="1">
    <citation type="submission" date="2019-03" db="EMBL/GenBank/DDBJ databases">
        <title>Sequencing 23 genomes of Wallemia ichthyophaga.</title>
        <authorList>
            <person name="Gostincar C."/>
        </authorList>
    </citation>
    <scope>NUCLEOTIDE SEQUENCE [LARGE SCALE GENOMIC DNA]</scope>
    <source>
        <strain evidence="10 11">EXF-5753</strain>
    </source>
</reference>
<keyword evidence="6 7" id="KW-0234">DNA repair</keyword>
<gene>
    <name evidence="10" type="ORF">E3P99_00552</name>
</gene>
<dbReference type="Pfam" id="PF05190">
    <property type="entry name" value="MutS_IV"/>
    <property type="match status" value="1"/>
</dbReference>
<dbReference type="Gene3D" id="1.10.1420.10">
    <property type="match status" value="2"/>
</dbReference>
<dbReference type="InterPro" id="IPR000432">
    <property type="entry name" value="DNA_mismatch_repair_MutS_C"/>
</dbReference>
<evidence type="ECO:0000256" key="4">
    <source>
        <dbReference type="ARBA" id="ARBA00022840"/>
    </source>
</evidence>
<keyword evidence="5 7" id="KW-0238">DNA-binding</keyword>
<comment type="similarity">
    <text evidence="1 7">Belongs to the DNA mismatch repair MutS family.</text>
</comment>
<evidence type="ECO:0000256" key="6">
    <source>
        <dbReference type="ARBA" id="ARBA00023204"/>
    </source>
</evidence>
<dbReference type="SUPFAM" id="SSF52540">
    <property type="entry name" value="P-loop containing nucleoside triphosphate hydrolases"/>
    <property type="match status" value="1"/>
</dbReference>
<evidence type="ECO:0000256" key="2">
    <source>
        <dbReference type="ARBA" id="ARBA00022741"/>
    </source>
</evidence>
<dbReference type="InterPro" id="IPR017261">
    <property type="entry name" value="DNA_mismatch_repair_MutS/MSH"/>
</dbReference>
<keyword evidence="2 7" id="KW-0547">Nucleotide-binding</keyword>
<dbReference type="SMART" id="SM00533">
    <property type="entry name" value="MUTSd"/>
    <property type="match status" value="1"/>
</dbReference>
<dbReference type="InterPro" id="IPR007696">
    <property type="entry name" value="DNA_mismatch_repair_MutS_core"/>
</dbReference>
<dbReference type="InterPro" id="IPR045076">
    <property type="entry name" value="MutS"/>
</dbReference>
<feature type="region of interest" description="Disordered" evidence="8">
    <location>
        <begin position="460"/>
        <end position="507"/>
    </location>
</feature>
<dbReference type="InterPro" id="IPR036678">
    <property type="entry name" value="MutS_con_dom_sf"/>
</dbReference>
<dbReference type="PROSITE" id="PS00486">
    <property type="entry name" value="DNA_MISMATCH_REPAIR_2"/>
    <property type="match status" value="1"/>
</dbReference>
<proteinExistence type="inferred from homology"/>
<dbReference type="InterPro" id="IPR007860">
    <property type="entry name" value="DNA_mmatch_repair_MutS_con_dom"/>
</dbReference>
<protein>
    <recommendedName>
        <fullName evidence="9">DNA mismatch repair proteins mutS family domain-containing protein</fullName>
    </recommendedName>
</protein>
<dbReference type="SUPFAM" id="SSF53150">
    <property type="entry name" value="DNA repair protein MutS, domain II"/>
    <property type="match status" value="1"/>
</dbReference>
<keyword evidence="4" id="KW-0067">ATP-binding</keyword>
<dbReference type="Pfam" id="PF05188">
    <property type="entry name" value="MutS_II"/>
    <property type="match status" value="1"/>
</dbReference>
<evidence type="ECO:0000256" key="5">
    <source>
        <dbReference type="ARBA" id="ARBA00023125"/>
    </source>
</evidence>
<dbReference type="Pfam" id="PF00488">
    <property type="entry name" value="MutS_V"/>
    <property type="match status" value="1"/>
</dbReference>
<dbReference type="OrthoDB" id="2534523at2759"/>
<dbReference type="InterPro" id="IPR007861">
    <property type="entry name" value="DNA_mismatch_repair_MutS_clamp"/>
</dbReference>
<dbReference type="InterPro" id="IPR027417">
    <property type="entry name" value="P-loop_NTPase"/>
</dbReference>
<feature type="compositionally biased region" description="Acidic residues" evidence="8">
    <location>
        <begin position="463"/>
        <end position="477"/>
    </location>
</feature>
<dbReference type="PANTHER" id="PTHR11361:SF34">
    <property type="entry name" value="DNA MISMATCH REPAIR PROTEIN MSH1, MITOCHONDRIAL"/>
    <property type="match status" value="1"/>
</dbReference>
<dbReference type="GO" id="GO:0043504">
    <property type="term" value="P:mitochondrial DNA repair"/>
    <property type="evidence" value="ECO:0007669"/>
    <property type="project" value="TreeGrafter"/>
</dbReference>
<dbReference type="GO" id="GO:0005634">
    <property type="term" value="C:nucleus"/>
    <property type="evidence" value="ECO:0007669"/>
    <property type="project" value="TreeGrafter"/>
</dbReference>
<dbReference type="Proteomes" id="UP000310189">
    <property type="component" value="Unassembled WGS sequence"/>
</dbReference>
<dbReference type="SMART" id="SM00534">
    <property type="entry name" value="MUTSac"/>
    <property type="match status" value="1"/>
</dbReference>
<name>A0A4T0FUI1_9BASI</name>
<keyword evidence="3 7" id="KW-0227">DNA damage</keyword>
<evidence type="ECO:0000313" key="10">
    <source>
        <dbReference type="EMBL" id="TIA92557.1"/>
    </source>
</evidence>
<dbReference type="SUPFAM" id="SSF48334">
    <property type="entry name" value="DNA repair protein MutS, domain III"/>
    <property type="match status" value="1"/>
</dbReference>
<evidence type="ECO:0000256" key="3">
    <source>
        <dbReference type="ARBA" id="ARBA00022763"/>
    </source>
</evidence>
<dbReference type="InterPro" id="IPR036187">
    <property type="entry name" value="DNA_mismatch_repair_MutS_sf"/>
</dbReference>
<dbReference type="SUPFAM" id="SSF55271">
    <property type="entry name" value="DNA repair protein MutS, domain I"/>
    <property type="match status" value="1"/>
</dbReference>
<dbReference type="PIRSF" id="PIRSF037677">
    <property type="entry name" value="DNA_mis_repair_Msh6"/>
    <property type="match status" value="1"/>
</dbReference>
<dbReference type="GO" id="GO:0006298">
    <property type="term" value="P:mismatch repair"/>
    <property type="evidence" value="ECO:0007669"/>
    <property type="project" value="InterPro"/>
</dbReference>
<feature type="domain" description="DNA mismatch repair proteins mutS family" evidence="9">
    <location>
        <begin position="769"/>
        <end position="785"/>
    </location>
</feature>
<dbReference type="InterPro" id="IPR016151">
    <property type="entry name" value="DNA_mismatch_repair_MutS_N"/>
</dbReference>
<comment type="function">
    <text evidence="7">Component of the post-replicative DNA mismatch repair system (MMR).</text>
</comment>
<dbReference type="Gene3D" id="3.40.1170.10">
    <property type="entry name" value="DNA repair protein MutS, domain I"/>
    <property type="match status" value="1"/>
</dbReference>
<dbReference type="AlphaFoldDB" id="A0A4T0FUI1"/>
<dbReference type="Gene3D" id="3.40.50.300">
    <property type="entry name" value="P-loop containing nucleotide triphosphate hydrolases"/>
    <property type="match status" value="1"/>
</dbReference>
<sequence>MLRTAVNYLKSNKIKIQIPKTPLTKPNKPKEDALRITPFGYSNEHLSSDLLKNVITTINNHPDSLVLTRVGGFYEAYYDHALDLSKLLSFSVGEKSYNKTRFPMAGFPSYQLQKHLRTLVVDHSLFVAINDQFFNHATGAFDRKVTRVITPGTLIDESSLNPSTHNFLVSVVLHGDCVGLAWSDISTGDSYAESCIPSDLKSFIARLSPSEIVFDIQLTSAQTQTLHSLLGAHDSIITHAHISSQPPSPLYTPIENAAISLLQSRIQASLIENTPSITPTKETDSHKLILDAQTIRGLELKSTIRENRASGSLVKAVRRTSTQQGNRLLERWLCEPSSDIAVITARHDCVALLTSRKHLRRHLRAMLRDIEDGPRLLQRVLLGASYKPSLLLSVKRVMENSHNVVSAILAEYDHERDSNEDLTAHQGEWQSLLTLSNSLRPLIKFAQRIDSVIIEDALRAKDDESEDVEESEGESSETSETTDTRKSNTQTYNDDYKRSITPQHSPAIAKLNKKLDKLYEQRNKFVSTVMQDLKATDASHVALRSNQKLGHYITARKSSVKALPTAYQIVASQKSTASYSHPQWTAIKSAIMDTSDELERAERDALTSLKDELAAESEAFRHNNHLIAQLDVLTSFAEMADEKHWVRPTMTTERCLHVTDGRHPAVEMALHDSLNSFTPNDVNMDRNAYINTIFGPNMGGKSTYLRQNAIIVIMAQAGSFVPARAATIGLVDRVFSRIGASDDLSGGRSTFMVEMSEAAEILQNATPSSLVIMDEIGRGTTSLDGLSLAYAILLHLAQENKSRTFFATHFHELEDMLSGDLPIKHLSTDLVEKDGAFSFTYKLRDGVCRDSHGIVVARLAGIPTQCIEKAQHANSVLTPHNMHSSDALRVLKNA</sequence>
<dbReference type="EMBL" id="SPNW01000006">
    <property type="protein sequence ID" value="TIA92557.1"/>
    <property type="molecule type" value="Genomic_DNA"/>
</dbReference>
<comment type="caution">
    <text evidence="10">The sequence shown here is derived from an EMBL/GenBank/DDBJ whole genome shotgun (WGS) entry which is preliminary data.</text>
</comment>
<evidence type="ECO:0000256" key="1">
    <source>
        <dbReference type="ARBA" id="ARBA00006271"/>
    </source>
</evidence>
<evidence type="ECO:0000259" key="9">
    <source>
        <dbReference type="PROSITE" id="PS00486"/>
    </source>
</evidence>
<dbReference type="InterPro" id="IPR007695">
    <property type="entry name" value="DNA_mismatch_repair_MutS-lik_N"/>
</dbReference>
<evidence type="ECO:0000256" key="8">
    <source>
        <dbReference type="SAM" id="MobiDB-lite"/>
    </source>
</evidence>
<organism evidence="10 11">
    <name type="scientific">Wallemia hederae</name>
    <dbReference type="NCBI Taxonomy" id="1540922"/>
    <lineage>
        <taxon>Eukaryota</taxon>
        <taxon>Fungi</taxon>
        <taxon>Dikarya</taxon>
        <taxon>Basidiomycota</taxon>
        <taxon>Wallemiomycotina</taxon>
        <taxon>Wallemiomycetes</taxon>
        <taxon>Wallemiales</taxon>
        <taxon>Wallemiaceae</taxon>
        <taxon>Wallemia</taxon>
    </lineage>
</organism>
<dbReference type="GO" id="GO:0030983">
    <property type="term" value="F:mismatched DNA binding"/>
    <property type="evidence" value="ECO:0007669"/>
    <property type="project" value="InterPro"/>
</dbReference>
<dbReference type="Pfam" id="PF01624">
    <property type="entry name" value="MutS_I"/>
    <property type="match status" value="1"/>
</dbReference>
<evidence type="ECO:0000313" key="11">
    <source>
        <dbReference type="Proteomes" id="UP000310189"/>
    </source>
</evidence>
<accession>A0A4T0FUI1</accession>
<dbReference type="Pfam" id="PF05192">
    <property type="entry name" value="MutS_III"/>
    <property type="match status" value="1"/>
</dbReference>
<dbReference type="PANTHER" id="PTHR11361">
    <property type="entry name" value="DNA MISMATCH REPAIR PROTEIN MUTS FAMILY MEMBER"/>
    <property type="match status" value="1"/>
</dbReference>
<dbReference type="GO" id="GO:0005524">
    <property type="term" value="F:ATP binding"/>
    <property type="evidence" value="ECO:0007669"/>
    <property type="project" value="UniProtKB-KW"/>
</dbReference>
<dbReference type="GO" id="GO:0005739">
    <property type="term" value="C:mitochondrion"/>
    <property type="evidence" value="ECO:0007669"/>
    <property type="project" value="TreeGrafter"/>
</dbReference>
<evidence type="ECO:0000256" key="7">
    <source>
        <dbReference type="RuleBase" id="RU003756"/>
    </source>
</evidence>
<keyword evidence="11" id="KW-1185">Reference proteome</keyword>
<dbReference type="GO" id="GO:0140664">
    <property type="term" value="F:ATP-dependent DNA damage sensor activity"/>
    <property type="evidence" value="ECO:0007669"/>
    <property type="project" value="InterPro"/>
</dbReference>